<reference evidence="3 4" key="1">
    <citation type="submission" date="2017-11" db="EMBL/GenBank/DDBJ databases">
        <title>Genome-resolved metagenomics identifies genetic mobility, metabolic interactions, and unexpected diversity in perchlorate-reducing communities.</title>
        <authorList>
            <person name="Barnum T.P."/>
            <person name="Figueroa I.A."/>
            <person name="Carlstrom C.I."/>
            <person name="Lucas L.N."/>
            <person name="Engelbrektson A.L."/>
            <person name="Coates J.D."/>
        </authorList>
    </citation>
    <scope>NUCLEOTIDE SEQUENCE [LARGE SCALE GENOMIC DNA]</scope>
    <source>
        <strain evidence="3">BM301</strain>
    </source>
</reference>
<comment type="caution">
    <text evidence="3">The sequence shown here is derived from an EMBL/GenBank/DDBJ whole genome shotgun (WGS) entry which is preliminary data.</text>
</comment>
<dbReference type="HAMAP" id="MF_01866">
    <property type="entry name" value="UPF0745"/>
    <property type="match status" value="1"/>
</dbReference>
<dbReference type="PROSITE" id="PS51648">
    <property type="entry name" value="YCGL"/>
    <property type="match status" value="1"/>
</dbReference>
<proteinExistence type="inferred from homology"/>
<evidence type="ECO:0000256" key="1">
    <source>
        <dbReference type="HAMAP-Rule" id="MF_01866"/>
    </source>
</evidence>
<dbReference type="STRING" id="1111735.GCA_000428045_00959"/>
<name>A0A2N6CY35_9GAMM</name>
<evidence type="ECO:0000259" key="2">
    <source>
        <dbReference type="PROSITE" id="PS51648"/>
    </source>
</evidence>
<protein>
    <recommendedName>
        <fullName evidence="1">YcgL domain-containing protein C0630_07430</fullName>
    </recommendedName>
</protein>
<dbReference type="Proteomes" id="UP000235015">
    <property type="component" value="Unassembled WGS sequence"/>
</dbReference>
<dbReference type="Pfam" id="PF05166">
    <property type="entry name" value="YcgL"/>
    <property type="match status" value="1"/>
</dbReference>
<dbReference type="PANTHER" id="PTHR38109:SF1">
    <property type="entry name" value="PROTEIN YCGL"/>
    <property type="match status" value="1"/>
</dbReference>
<dbReference type="InterPro" id="IPR027354">
    <property type="entry name" value="YcgL_dom"/>
</dbReference>
<dbReference type="Gene3D" id="3.10.510.20">
    <property type="entry name" value="YcgL domain"/>
    <property type="match status" value="1"/>
</dbReference>
<dbReference type="SUPFAM" id="SSF160191">
    <property type="entry name" value="YcgL-like"/>
    <property type="match status" value="1"/>
</dbReference>
<sequence length="96" mass="11165">MTETTNDATTPCWIYRSSKKDEMYLYLARQDAFEDIPEALLKRFGTPLPVMELELHPDRHLAREDVNKVIGNMRNIGYHLQMPPNLVPDLYDGETI</sequence>
<dbReference type="RefSeq" id="WP_273438571.1">
    <property type="nucleotide sequence ID" value="NZ_PKUN01000008.1"/>
</dbReference>
<accession>A0A2N6CY35</accession>
<dbReference type="EMBL" id="PKUN01000008">
    <property type="protein sequence ID" value="PLX62229.1"/>
    <property type="molecule type" value="Genomic_DNA"/>
</dbReference>
<gene>
    <name evidence="3" type="ORF">C0630_07430</name>
</gene>
<evidence type="ECO:0000313" key="4">
    <source>
        <dbReference type="Proteomes" id="UP000235015"/>
    </source>
</evidence>
<evidence type="ECO:0000313" key="3">
    <source>
        <dbReference type="EMBL" id="PLX62229.1"/>
    </source>
</evidence>
<feature type="domain" description="YcgL" evidence="2">
    <location>
        <begin position="10"/>
        <end position="95"/>
    </location>
</feature>
<dbReference type="InterPro" id="IPR038068">
    <property type="entry name" value="YcgL-like_sf"/>
</dbReference>
<dbReference type="PANTHER" id="PTHR38109">
    <property type="entry name" value="PROTEIN YCGL"/>
    <property type="match status" value="1"/>
</dbReference>
<organism evidence="3 4">
    <name type="scientific">Sedimenticola selenatireducens</name>
    <dbReference type="NCBI Taxonomy" id="191960"/>
    <lineage>
        <taxon>Bacteria</taxon>
        <taxon>Pseudomonadati</taxon>
        <taxon>Pseudomonadota</taxon>
        <taxon>Gammaproteobacteria</taxon>
        <taxon>Chromatiales</taxon>
        <taxon>Sedimenticolaceae</taxon>
        <taxon>Sedimenticola</taxon>
    </lineage>
</organism>
<dbReference type="AlphaFoldDB" id="A0A2N6CY35"/>